<organism evidence="13 14">
    <name type="scientific">Thiohalorhabdus methylotrophus</name>
    <dbReference type="NCBI Taxonomy" id="3242694"/>
    <lineage>
        <taxon>Bacteria</taxon>
        <taxon>Pseudomonadati</taxon>
        <taxon>Pseudomonadota</taxon>
        <taxon>Gammaproteobacteria</taxon>
        <taxon>Thiohalorhabdales</taxon>
        <taxon>Thiohalorhabdaceae</taxon>
        <taxon>Thiohalorhabdus</taxon>
    </lineage>
</organism>
<evidence type="ECO:0000256" key="10">
    <source>
        <dbReference type="PROSITE-ProRule" id="PRU00560"/>
    </source>
</evidence>
<sequence length="617" mass="70739">MTLVRPEDWYPQGVDELEPKAWEALKAAGSVLVTAGAGSGKTEFLAQKATYFLQTALCPSPKRILAISFKRDAARNLASRIEKRCPPDQARRFDSYTFDAFAKGLLDRFRAAIPDPYRPSGEYRIIFPGRTEFEDFLQRREIRSVNTKQLESAIIRTRLPIRRNGRLGRIVQSYWQEQLEENEEALLSFPMINRLIDYLLRENSTIKRALQLTYPVVFIDEFQDTTDTQFQLIREAFEGSGAALTAVGDDKQQIMAWAGAMHDGFERFQDAFTATHFSLVSNWRSHPELVRIQQAIASRIDPTIEEIEARGTKTVAGHIAAIWDFSNREEEAATIGAWVSQEIFSGEVKPHNIALLVRMKPNEVEEEIRPELARHGLRLRNEARAVGDIPIQDLLGEDLTEIFLPLLRLGASERDASSWNTALRNFQYLEAADPQNDFKQQAIQQNLESFVRVLRGIMRRNPPTREIADELACQLLEKVDEDKLRQAFPFYRRQRDFDRVWGGFRQLLTKCAEQSPTWSQAIDEFVGYGQIPLMTIHKSKGLEFHTMIFLGLDNQSWWSLSPDKPQELNAFFVAFTRAEQRAFFSLSREHGRPVTWLENLLEPAGMERIHGGSLTES</sequence>
<keyword evidence="1 10" id="KW-0547">Nucleotide-binding</keyword>
<evidence type="ECO:0000256" key="9">
    <source>
        <dbReference type="ARBA" id="ARBA00048988"/>
    </source>
</evidence>
<comment type="catalytic activity">
    <reaction evidence="6">
        <text>Couples ATP hydrolysis with the unwinding of duplex DNA by translocating in the 3'-5' direction.</text>
        <dbReference type="EC" id="5.6.2.4"/>
    </reaction>
</comment>
<comment type="catalytic activity">
    <reaction evidence="9">
        <text>ATP + H2O = ADP + phosphate + H(+)</text>
        <dbReference type="Rhea" id="RHEA:13065"/>
        <dbReference type="ChEBI" id="CHEBI:15377"/>
        <dbReference type="ChEBI" id="CHEBI:15378"/>
        <dbReference type="ChEBI" id="CHEBI:30616"/>
        <dbReference type="ChEBI" id="CHEBI:43474"/>
        <dbReference type="ChEBI" id="CHEBI:456216"/>
        <dbReference type="EC" id="5.6.2.4"/>
    </reaction>
</comment>
<evidence type="ECO:0000256" key="2">
    <source>
        <dbReference type="ARBA" id="ARBA00022801"/>
    </source>
</evidence>
<evidence type="ECO:0000313" key="13">
    <source>
        <dbReference type="EMBL" id="MFA9459403.1"/>
    </source>
</evidence>
<dbReference type="Gene3D" id="3.40.50.300">
    <property type="entry name" value="P-loop containing nucleotide triphosphate hydrolases"/>
    <property type="match status" value="2"/>
</dbReference>
<keyword evidence="4 10" id="KW-0067">ATP-binding</keyword>
<dbReference type="InterPro" id="IPR027417">
    <property type="entry name" value="P-loop_NTPase"/>
</dbReference>
<dbReference type="RefSeq" id="WP_373654188.1">
    <property type="nucleotide sequence ID" value="NZ_JBGUAW010000001.1"/>
</dbReference>
<keyword evidence="3 10" id="KW-0347">Helicase</keyword>
<name>A0ABV4TQ02_9GAMM</name>
<gene>
    <name evidence="13" type="ORF">ACERLL_01015</name>
</gene>
<protein>
    <recommendedName>
        <fullName evidence="7">DNA 3'-5' helicase</fullName>
        <ecNumber evidence="7">5.6.2.4</ecNumber>
    </recommendedName>
    <alternativeName>
        <fullName evidence="8">DNA 3'-5' helicase II</fullName>
    </alternativeName>
</protein>
<dbReference type="EMBL" id="JBGUAW010000001">
    <property type="protein sequence ID" value="MFA9459403.1"/>
    <property type="molecule type" value="Genomic_DNA"/>
</dbReference>
<keyword evidence="5" id="KW-0413">Isomerase</keyword>
<dbReference type="PANTHER" id="PTHR11070:SF2">
    <property type="entry name" value="ATP-DEPENDENT DNA HELICASE SRS2"/>
    <property type="match status" value="1"/>
</dbReference>
<evidence type="ECO:0000259" key="12">
    <source>
        <dbReference type="PROSITE" id="PS51217"/>
    </source>
</evidence>
<dbReference type="Proteomes" id="UP001575181">
    <property type="component" value="Unassembled WGS sequence"/>
</dbReference>
<keyword evidence="2 10" id="KW-0378">Hydrolase</keyword>
<dbReference type="CDD" id="cd17932">
    <property type="entry name" value="DEXQc_UvrD"/>
    <property type="match status" value="1"/>
</dbReference>
<dbReference type="PROSITE" id="PS51198">
    <property type="entry name" value="UVRD_HELICASE_ATP_BIND"/>
    <property type="match status" value="1"/>
</dbReference>
<evidence type="ECO:0000256" key="5">
    <source>
        <dbReference type="ARBA" id="ARBA00023235"/>
    </source>
</evidence>
<dbReference type="PROSITE" id="PS51217">
    <property type="entry name" value="UVRD_HELICASE_CTER"/>
    <property type="match status" value="1"/>
</dbReference>
<dbReference type="SUPFAM" id="SSF52540">
    <property type="entry name" value="P-loop containing nucleoside triphosphate hydrolases"/>
    <property type="match status" value="1"/>
</dbReference>
<dbReference type="InterPro" id="IPR014016">
    <property type="entry name" value="UvrD-like_ATP-bd"/>
</dbReference>
<evidence type="ECO:0000256" key="4">
    <source>
        <dbReference type="ARBA" id="ARBA00022840"/>
    </source>
</evidence>
<dbReference type="InterPro" id="IPR000212">
    <property type="entry name" value="DNA_helicase_UvrD/REP"/>
</dbReference>
<evidence type="ECO:0000256" key="8">
    <source>
        <dbReference type="ARBA" id="ARBA00034923"/>
    </source>
</evidence>
<feature type="domain" description="UvrD-like helicase ATP-binding" evidence="11">
    <location>
        <begin position="14"/>
        <end position="286"/>
    </location>
</feature>
<dbReference type="Gene3D" id="1.10.486.10">
    <property type="entry name" value="PCRA, domain 4"/>
    <property type="match status" value="1"/>
</dbReference>
<dbReference type="InterPro" id="IPR014017">
    <property type="entry name" value="DNA_helicase_UvrD-like_C"/>
</dbReference>
<evidence type="ECO:0000313" key="14">
    <source>
        <dbReference type="Proteomes" id="UP001575181"/>
    </source>
</evidence>
<reference evidence="13 14" key="1">
    <citation type="submission" date="2024-08" db="EMBL/GenBank/DDBJ databases">
        <title>Whole-genome sequencing of halo(alkali)philic microorganisms from hypersaline lakes.</title>
        <authorList>
            <person name="Sorokin D.Y."/>
            <person name="Merkel A.Y."/>
            <person name="Messina E."/>
            <person name="Yakimov M."/>
        </authorList>
    </citation>
    <scope>NUCLEOTIDE SEQUENCE [LARGE SCALE GENOMIC DNA]</scope>
    <source>
        <strain evidence="13 14">Cl-TMA</strain>
    </source>
</reference>
<feature type="domain" description="UvrD-like helicase C-terminal" evidence="12">
    <location>
        <begin position="286"/>
        <end position="541"/>
    </location>
</feature>
<dbReference type="Pfam" id="PF13361">
    <property type="entry name" value="UvrD_C"/>
    <property type="match status" value="1"/>
</dbReference>
<evidence type="ECO:0000259" key="11">
    <source>
        <dbReference type="PROSITE" id="PS51198"/>
    </source>
</evidence>
<dbReference type="PANTHER" id="PTHR11070">
    <property type="entry name" value="UVRD / RECB / PCRA DNA HELICASE FAMILY MEMBER"/>
    <property type="match status" value="1"/>
</dbReference>
<comment type="caution">
    <text evidence="13">The sequence shown here is derived from an EMBL/GenBank/DDBJ whole genome shotgun (WGS) entry which is preliminary data.</text>
</comment>
<proteinExistence type="predicted"/>
<dbReference type="EC" id="5.6.2.4" evidence="7"/>
<keyword evidence="14" id="KW-1185">Reference proteome</keyword>
<evidence type="ECO:0000256" key="1">
    <source>
        <dbReference type="ARBA" id="ARBA00022741"/>
    </source>
</evidence>
<feature type="binding site" evidence="10">
    <location>
        <begin position="35"/>
        <end position="42"/>
    </location>
    <ligand>
        <name>ATP</name>
        <dbReference type="ChEBI" id="CHEBI:30616"/>
    </ligand>
</feature>
<evidence type="ECO:0000256" key="6">
    <source>
        <dbReference type="ARBA" id="ARBA00034617"/>
    </source>
</evidence>
<dbReference type="Pfam" id="PF00580">
    <property type="entry name" value="UvrD-helicase"/>
    <property type="match status" value="1"/>
</dbReference>
<evidence type="ECO:0000256" key="7">
    <source>
        <dbReference type="ARBA" id="ARBA00034808"/>
    </source>
</evidence>
<evidence type="ECO:0000256" key="3">
    <source>
        <dbReference type="ARBA" id="ARBA00022806"/>
    </source>
</evidence>
<accession>A0ABV4TQ02</accession>